<dbReference type="EMBL" id="WBMR01000076">
    <property type="protein sequence ID" value="KAB2376976.1"/>
    <property type="molecule type" value="Genomic_DNA"/>
</dbReference>
<comment type="caution">
    <text evidence="1">The sequence shown here is derived from an EMBL/GenBank/DDBJ whole genome shotgun (WGS) entry which is preliminary data.</text>
</comment>
<dbReference type="OrthoDB" id="4309379at2"/>
<organism evidence="1 2">
    <name type="scientific">Actinomadura montaniterrae</name>
    <dbReference type="NCBI Taxonomy" id="1803903"/>
    <lineage>
        <taxon>Bacteria</taxon>
        <taxon>Bacillati</taxon>
        <taxon>Actinomycetota</taxon>
        <taxon>Actinomycetes</taxon>
        <taxon>Streptosporangiales</taxon>
        <taxon>Thermomonosporaceae</taxon>
        <taxon>Actinomadura</taxon>
    </lineage>
</organism>
<sequence>MSGSGPLPQWPDATCVVCPGQNLGPGEFDVVDRPDPTRAYDPAAGCRVDRATGAPVCVHPFRVGLPPGRYASAGESLPDLTAAATPSRPGVVEAVFVPTREQLELPEAVEDLEGWLIAMLRTARPDELRSALDQAETAAAVRFSGEQIITALRRVLATELDTARPTGL</sequence>
<reference evidence="1 2" key="1">
    <citation type="submission" date="2019-09" db="EMBL/GenBank/DDBJ databases">
        <title>Actinomadura physcomitrii sp. nov., a novel actinomycete isolated from moss [Physcomitrium sphaericum (Ludw) Fuernr].</title>
        <authorList>
            <person name="Liu C."/>
            <person name="Zhuang X."/>
        </authorList>
    </citation>
    <scope>NUCLEOTIDE SEQUENCE [LARGE SCALE GENOMIC DNA]</scope>
    <source>
        <strain evidence="1 2">CYP1-1B</strain>
    </source>
</reference>
<dbReference type="Proteomes" id="UP000483004">
    <property type="component" value="Unassembled WGS sequence"/>
</dbReference>
<evidence type="ECO:0000313" key="1">
    <source>
        <dbReference type="EMBL" id="KAB2376976.1"/>
    </source>
</evidence>
<dbReference type="AlphaFoldDB" id="A0A6L3VXC7"/>
<accession>A0A6L3VXC7</accession>
<gene>
    <name evidence="1" type="ORF">F9B16_24380</name>
</gene>
<proteinExistence type="predicted"/>
<keyword evidence="2" id="KW-1185">Reference proteome</keyword>
<evidence type="ECO:0000313" key="2">
    <source>
        <dbReference type="Proteomes" id="UP000483004"/>
    </source>
</evidence>
<protein>
    <submittedName>
        <fullName evidence="1">Uncharacterized protein</fullName>
    </submittedName>
</protein>
<name>A0A6L3VXC7_9ACTN</name>